<evidence type="ECO:0000256" key="1">
    <source>
        <dbReference type="ARBA" id="ARBA00022443"/>
    </source>
</evidence>
<dbReference type="CDD" id="cd01221">
    <property type="entry name" value="PH_ephexin"/>
    <property type="match status" value="1"/>
</dbReference>
<dbReference type="OrthoDB" id="27593at2759"/>
<keyword evidence="8" id="KW-1185">Reference proteome</keyword>
<dbReference type="InterPro" id="IPR047270">
    <property type="entry name" value="PH_ephexin"/>
</dbReference>
<feature type="region of interest" description="Disordered" evidence="3">
    <location>
        <begin position="120"/>
        <end position="152"/>
    </location>
</feature>
<dbReference type="InterPro" id="IPR011993">
    <property type="entry name" value="PH-like_dom_sf"/>
</dbReference>
<evidence type="ECO:0000259" key="5">
    <source>
        <dbReference type="PROSITE" id="PS50003"/>
    </source>
</evidence>
<dbReference type="SUPFAM" id="SSF48065">
    <property type="entry name" value="DBL homology domain (DH-domain)"/>
    <property type="match status" value="1"/>
</dbReference>
<comment type="caution">
    <text evidence="7">The sequence shown here is derived from an EMBL/GenBank/DDBJ whole genome shotgun (WGS) entry which is preliminary data.</text>
</comment>
<accession>A0A9D3QGS0</accession>
<dbReference type="GO" id="GO:0005085">
    <property type="term" value="F:guanyl-nucleotide exchange factor activity"/>
    <property type="evidence" value="ECO:0007669"/>
    <property type="project" value="InterPro"/>
</dbReference>
<gene>
    <name evidence="7" type="ORF">MATL_G00055050</name>
</gene>
<feature type="compositionally biased region" description="Low complexity" evidence="3">
    <location>
        <begin position="286"/>
        <end position="296"/>
    </location>
</feature>
<name>A0A9D3QGS0_MEGAT</name>
<dbReference type="Pfam" id="PF00169">
    <property type="entry name" value="PH"/>
    <property type="match status" value="1"/>
</dbReference>
<feature type="region of interest" description="Disordered" evidence="3">
    <location>
        <begin position="1"/>
        <end position="36"/>
    </location>
</feature>
<dbReference type="PANTHER" id="PTHR12845">
    <property type="entry name" value="GUANINE NUCLEOTIDE EXCHANGE FACTOR"/>
    <property type="match status" value="1"/>
</dbReference>
<dbReference type="Pfam" id="PF00621">
    <property type="entry name" value="RhoGEF"/>
    <property type="match status" value="1"/>
</dbReference>
<feature type="domain" description="SH3" evidence="4">
    <location>
        <begin position="744"/>
        <end position="805"/>
    </location>
</feature>
<dbReference type="SMART" id="SM00325">
    <property type="entry name" value="RhoGEF"/>
    <property type="match status" value="1"/>
</dbReference>
<dbReference type="Pfam" id="PF00018">
    <property type="entry name" value="SH3_1"/>
    <property type="match status" value="1"/>
</dbReference>
<dbReference type="SUPFAM" id="SSF50044">
    <property type="entry name" value="SH3-domain"/>
    <property type="match status" value="1"/>
</dbReference>
<dbReference type="SMART" id="SM00233">
    <property type="entry name" value="PH"/>
    <property type="match status" value="1"/>
</dbReference>
<organism evidence="7 8">
    <name type="scientific">Megalops atlanticus</name>
    <name type="common">Tarpon</name>
    <name type="synonym">Clupea gigantea</name>
    <dbReference type="NCBI Taxonomy" id="7932"/>
    <lineage>
        <taxon>Eukaryota</taxon>
        <taxon>Metazoa</taxon>
        <taxon>Chordata</taxon>
        <taxon>Craniata</taxon>
        <taxon>Vertebrata</taxon>
        <taxon>Euteleostomi</taxon>
        <taxon>Actinopterygii</taxon>
        <taxon>Neopterygii</taxon>
        <taxon>Teleostei</taxon>
        <taxon>Elopiformes</taxon>
        <taxon>Megalopidae</taxon>
        <taxon>Megalops</taxon>
    </lineage>
</organism>
<dbReference type="CDD" id="cd11793">
    <property type="entry name" value="SH3_ephexin1_like"/>
    <property type="match status" value="1"/>
</dbReference>
<feature type="region of interest" description="Disordered" evidence="3">
    <location>
        <begin position="60"/>
        <end position="83"/>
    </location>
</feature>
<evidence type="ECO:0000313" key="7">
    <source>
        <dbReference type="EMBL" id="KAG7484925.1"/>
    </source>
</evidence>
<evidence type="ECO:0000313" key="8">
    <source>
        <dbReference type="Proteomes" id="UP001046870"/>
    </source>
</evidence>
<dbReference type="AlphaFoldDB" id="A0A9D3QGS0"/>
<dbReference type="InterPro" id="IPR036028">
    <property type="entry name" value="SH3-like_dom_sf"/>
</dbReference>
<feature type="compositionally biased region" description="Pro residues" evidence="3">
    <location>
        <begin position="231"/>
        <end position="240"/>
    </location>
</feature>
<reference evidence="7" key="1">
    <citation type="submission" date="2021-01" db="EMBL/GenBank/DDBJ databases">
        <authorList>
            <person name="Zahm M."/>
            <person name="Roques C."/>
            <person name="Cabau C."/>
            <person name="Klopp C."/>
            <person name="Donnadieu C."/>
            <person name="Jouanno E."/>
            <person name="Lampietro C."/>
            <person name="Louis A."/>
            <person name="Herpin A."/>
            <person name="Echchiki A."/>
            <person name="Berthelot C."/>
            <person name="Parey E."/>
            <person name="Roest-Crollius H."/>
            <person name="Braasch I."/>
            <person name="Postlethwait J."/>
            <person name="Bobe J."/>
            <person name="Montfort J."/>
            <person name="Bouchez O."/>
            <person name="Begum T."/>
            <person name="Mejri S."/>
            <person name="Adams A."/>
            <person name="Chen W.-J."/>
            <person name="Guiguen Y."/>
        </authorList>
    </citation>
    <scope>NUCLEOTIDE SEQUENCE</scope>
    <source>
        <strain evidence="7">YG-15Mar2019-1</strain>
        <tissue evidence="7">Brain</tissue>
    </source>
</reference>
<evidence type="ECO:0000259" key="4">
    <source>
        <dbReference type="PROSITE" id="PS50002"/>
    </source>
</evidence>
<evidence type="ECO:0000256" key="3">
    <source>
        <dbReference type="SAM" id="MobiDB-lite"/>
    </source>
</evidence>
<dbReference type="InterPro" id="IPR001849">
    <property type="entry name" value="PH_domain"/>
</dbReference>
<dbReference type="PROSITE" id="PS50010">
    <property type="entry name" value="DH_2"/>
    <property type="match status" value="1"/>
</dbReference>
<dbReference type="Gene3D" id="1.20.900.10">
    <property type="entry name" value="Dbl homology (DH) domain"/>
    <property type="match status" value="1"/>
</dbReference>
<dbReference type="InterPro" id="IPR001452">
    <property type="entry name" value="SH3_domain"/>
</dbReference>
<feature type="domain" description="PH" evidence="5">
    <location>
        <begin position="619"/>
        <end position="731"/>
    </location>
</feature>
<feature type="domain" description="DH" evidence="6">
    <location>
        <begin position="425"/>
        <end position="609"/>
    </location>
</feature>
<protein>
    <recommendedName>
        <fullName evidence="9">Rho guanine nucleotide exchange factor 15</fullName>
    </recommendedName>
</protein>
<evidence type="ECO:0000256" key="2">
    <source>
        <dbReference type="PROSITE-ProRule" id="PRU00192"/>
    </source>
</evidence>
<dbReference type="InterPro" id="IPR035899">
    <property type="entry name" value="DBL_dom_sf"/>
</dbReference>
<dbReference type="CDD" id="cd00160">
    <property type="entry name" value="RhoGEF"/>
    <property type="match status" value="1"/>
</dbReference>
<dbReference type="PROSITE" id="PS50002">
    <property type="entry name" value="SH3"/>
    <property type="match status" value="1"/>
</dbReference>
<dbReference type="SMART" id="SM00326">
    <property type="entry name" value="SH3"/>
    <property type="match status" value="1"/>
</dbReference>
<proteinExistence type="predicted"/>
<evidence type="ECO:0000259" key="6">
    <source>
        <dbReference type="PROSITE" id="PS50010"/>
    </source>
</evidence>
<dbReference type="PANTHER" id="PTHR12845:SF7">
    <property type="entry name" value="RHO GUANINE NUCLEOTIDE EXCHANGE FACTOR 15"/>
    <property type="match status" value="1"/>
</dbReference>
<keyword evidence="1 2" id="KW-0728">SH3 domain</keyword>
<dbReference type="EMBL" id="JAFDVH010000003">
    <property type="protein sequence ID" value="KAG7484925.1"/>
    <property type="molecule type" value="Genomic_DNA"/>
</dbReference>
<dbReference type="Proteomes" id="UP001046870">
    <property type="component" value="Chromosome 3"/>
</dbReference>
<dbReference type="PROSITE" id="PS50003">
    <property type="entry name" value="PH_DOMAIN"/>
    <property type="match status" value="1"/>
</dbReference>
<dbReference type="Gene3D" id="2.30.29.30">
    <property type="entry name" value="Pleckstrin-homology domain (PH domain)/Phosphotyrosine-binding domain (PTB)"/>
    <property type="match status" value="1"/>
</dbReference>
<dbReference type="InterPro" id="IPR047271">
    <property type="entry name" value="Ephexin-like"/>
</dbReference>
<dbReference type="Gene3D" id="2.30.30.40">
    <property type="entry name" value="SH3 Domains"/>
    <property type="match status" value="1"/>
</dbReference>
<evidence type="ECO:0008006" key="9">
    <source>
        <dbReference type="Google" id="ProtNLM"/>
    </source>
</evidence>
<dbReference type="SUPFAM" id="SSF50729">
    <property type="entry name" value="PH domain-like"/>
    <property type="match status" value="1"/>
</dbReference>
<feature type="region of interest" description="Disordered" evidence="3">
    <location>
        <begin position="212"/>
        <end position="304"/>
    </location>
</feature>
<sequence length="842" mass="95772">MMSRRELAPRPISASKPGLKPKPPLPKKPSDSQCTQLAERGRARKTLEGKVKRTVVHFSQGESTVAGRKAEERGQSFRVPKPALSIKPRAQSSCVPLPSLKSCHWLRTVEERDECRAVRKGDAVPVSGQEGRSAPDGREVEAGEDDKAEGRHSAAVSSSLLCEKGCACICHQERPNMRLVWVVMTSYRVQPRPSLHNSAEKKQEAFLGTVQCQQTKASQESQPETKDTKDTPPPIPPRAPYPSDGSRKSHRASKVHEVQHCPPGERGLSSTPPLHRVSSHQPPKPSQSSQESKGPSCNLTSKVKDAEENVLIDCEKADLEEEERPPVPHTRKKSTDLEIRLQDEPLYQAYRDTVITKEIQRQADCHDIGKACVDQRVEKGAPGGGVRMRAESKATNTPAQSTLWQDLTLVRESGILEKLSPAECQRQEIMFEVLTSEASYLRSLRVLTDHFLESRDLDDTLIIRDKKTLFSNILRVREVSERFLKDLEQRVDESPLISDICDIIHYHAQHNFSVYIDYIRNQIYQEKTYNSLMQKNVQFATVISRLQDSELCQRLPFMSFLLLPFQRITRIKMLIENILKRTQEGTHEEQTASKTLASVSQIIQECNTQAIPIISQTRFLEKRGELHELTKGGTLFSPRYKMTPTYLFLFNDLLIFTCKKSSDRYVVTDHAHRSLVHVRAVGQDKRGTWSDRCFSLIQLENHQGCTSERLLKAPTKSDMHRWMAAFPNLIDQDRDKEEVVYEDWDCPQVQCVDQYVAQQSDELDLEPTDIINVVRKTNEGWYEGVRLSDGQKGWFPADKVQEITNEHVRRRNLREQYRIIRAAAHIVSEEPGQASGLLYQNA</sequence>
<feature type="compositionally biased region" description="Polar residues" evidence="3">
    <location>
        <begin position="212"/>
        <end position="222"/>
    </location>
</feature>
<dbReference type="InterPro" id="IPR000219">
    <property type="entry name" value="DH_dom"/>
</dbReference>